<dbReference type="Pfam" id="PF13669">
    <property type="entry name" value="Glyoxalase_4"/>
    <property type="match status" value="2"/>
</dbReference>
<dbReference type="Proteomes" id="UP000322927">
    <property type="component" value="Chromosome"/>
</dbReference>
<feature type="domain" description="VOC" evidence="2">
    <location>
        <begin position="28"/>
        <end position="174"/>
    </location>
</feature>
<proteinExistence type="predicted"/>
<feature type="domain" description="VOC" evidence="2">
    <location>
        <begin position="204"/>
        <end position="349"/>
    </location>
</feature>
<dbReference type="AlphaFoldDB" id="A0A5P2C0P0"/>
<dbReference type="GO" id="GO:0046872">
    <property type="term" value="F:metal ion binding"/>
    <property type="evidence" value="ECO:0007669"/>
    <property type="project" value="UniProtKB-KW"/>
</dbReference>
<dbReference type="RefSeq" id="WP_150216980.1">
    <property type="nucleotide sequence ID" value="NZ_CP029192.1"/>
</dbReference>
<evidence type="ECO:0000259" key="2">
    <source>
        <dbReference type="PROSITE" id="PS51819"/>
    </source>
</evidence>
<dbReference type="PANTHER" id="PTHR43048">
    <property type="entry name" value="METHYLMALONYL-COA EPIMERASE"/>
    <property type="match status" value="1"/>
</dbReference>
<evidence type="ECO:0000313" key="4">
    <source>
        <dbReference type="Proteomes" id="UP000322927"/>
    </source>
</evidence>
<protein>
    <submittedName>
        <fullName evidence="3">Glyoxalase/bleomycin resistance/dioxygenase family protein</fullName>
    </submittedName>
</protein>
<evidence type="ECO:0000256" key="1">
    <source>
        <dbReference type="ARBA" id="ARBA00022723"/>
    </source>
</evidence>
<dbReference type="OrthoDB" id="2613830at2"/>
<dbReference type="InterPro" id="IPR051785">
    <property type="entry name" value="MMCE/EMCE_epimerase"/>
</dbReference>
<dbReference type="InterPro" id="IPR029068">
    <property type="entry name" value="Glyas_Bleomycin-R_OHBP_Dase"/>
</dbReference>
<name>A0A5P2C0P0_STRVZ</name>
<sequence>MSPTAPSDTRAAATGRTADGLSIPTARNVDHYAYTVADLDTAVDFCTTVLGADVLYRLGPVEEPDSDWMARQLGVHPRASTNIAMLRLGPDSNLELFQYTAPEQRTQAPEFTDVGGHHIGIHVSDLDVALAKAERSPHVRVLGEPHTDTGGPTAGNRWIHLLTSWGMRLELRELATELPYEKETEARVYRPAGDWPRGLPGSLGIGHVGYSVADLDEAVAFFTGPMGGELAYRTSESVDAGTARRQYAVTSPFRKDTAAIRLGPVTTVELSSYEIEGRRTERPRNSDVGGHHLAFFVDDVERAAAWLAATDGAEVLGEPQLIEDGGPIHGDRWVYFRGVGGFQLEVLNMPPGMPYEQHTAARRFGPSPRWTNR</sequence>
<dbReference type="InterPro" id="IPR037523">
    <property type="entry name" value="VOC_core"/>
</dbReference>
<accession>A0A5P2C0P0</accession>
<dbReference type="PANTHER" id="PTHR43048:SF6">
    <property type="entry name" value="BLR8189 PROTEIN"/>
    <property type="match status" value="1"/>
</dbReference>
<gene>
    <name evidence="3" type="ORF">DEJ48_16790</name>
</gene>
<dbReference type="GO" id="GO:0051213">
    <property type="term" value="F:dioxygenase activity"/>
    <property type="evidence" value="ECO:0007669"/>
    <property type="project" value="UniProtKB-KW"/>
</dbReference>
<keyword evidence="3" id="KW-0560">Oxidoreductase</keyword>
<reference evidence="3 4" key="1">
    <citation type="submission" date="2018-05" db="EMBL/GenBank/DDBJ databases">
        <title>Streptomyces venezuelae.</title>
        <authorList>
            <person name="Kim W."/>
            <person name="Lee N."/>
            <person name="Cho B.-K."/>
        </authorList>
    </citation>
    <scope>NUCLEOTIDE SEQUENCE [LARGE SCALE GENOMIC DNA]</scope>
    <source>
        <strain evidence="3 4">ATCC 14584</strain>
    </source>
</reference>
<dbReference type="EMBL" id="CP029192">
    <property type="protein sequence ID" value="QES34841.1"/>
    <property type="molecule type" value="Genomic_DNA"/>
</dbReference>
<dbReference type="GO" id="GO:0004493">
    <property type="term" value="F:methylmalonyl-CoA epimerase activity"/>
    <property type="evidence" value="ECO:0007669"/>
    <property type="project" value="TreeGrafter"/>
</dbReference>
<keyword evidence="1" id="KW-0479">Metal-binding</keyword>
<dbReference type="PROSITE" id="PS51819">
    <property type="entry name" value="VOC"/>
    <property type="match status" value="2"/>
</dbReference>
<dbReference type="SUPFAM" id="SSF54593">
    <property type="entry name" value="Glyoxalase/Bleomycin resistance protein/Dihydroxybiphenyl dioxygenase"/>
    <property type="match status" value="2"/>
</dbReference>
<keyword evidence="3" id="KW-0223">Dioxygenase</keyword>
<dbReference type="GO" id="GO:0046491">
    <property type="term" value="P:L-methylmalonyl-CoA metabolic process"/>
    <property type="evidence" value="ECO:0007669"/>
    <property type="project" value="TreeGrafter"/>
</dbReference>
<evidence type="ECO:0000313" key="3">
    <source>
        <dbReference type="EMBL" id="QES34841.1"/>
    </source>
</evidence>
<organism evidence="3 4">
    <name type="scientific">Streptomyces venezuelae</name>
    <dbReference type="NCBI Taxonomy" id="54571"/>
    <lineage>
        <taxon>Bacteria</taxon>
        <taxon>Bacillati</taxon>
        <taxon>Actinomycetota</taxon>
        <taxon>Actinomycetes</taxon>
        <taxon>Kitasatosporales</taxon>
        <taxon>Streptomycetaceae</taxon>
        <taxon>Streptomyces</taxon>
    </lineage>
</organism>
<dbReference type="Gene3D" id="3.10.180.10">
    <property type="entry name" value="2,3-Dihydroxybiphenyl 1,2-Dioxygenase, domain 1"/>
    <property type="match status" value="2"/>
</dbReference>